<evidence type="ECO:0000313" key="2">
    <source>
        <dbReference type="Proteomes" id="UP000192980"/>
    </source>
</evidence>
<reference evidence="1 2" key="1">
    <citation type="submission" date="2017-04" db="EMBL/GenBank/DDBJ databases">
        <authorList>
            <person name="Afonso C.L."/>
            <person name="Miller P.J."/>
            <person name="Scott M.A."/>
            <person name="Spackman E."/>
            <person name="Goraichik I."/>
            <person name="Dimitrov K.M."/>
            <person name="Suarez D.L."/>
            <person name="Swayne D.E."/>
        </authorList>
    </citation>
    <scope>NUCLEOTIDE SEQUENCE [LARGE SCALE GENOMIC DNA]</scope>
    <source>
        <strain evidence="1 2">DSM 22418</strain>
    </source>
</reference>
<organism evidence="1 2">
    <name type="scientific">Sphingobacterium psychroaquaticum</name>
    <dbReference type="NCBI Taxonomy" id="561061"/>
    <lineage>
        <taxon>Bacteria</taxon>
        <taxon>Pseudomonadati</taxon>
        <taxon>Bacteroidota</taxon>
        <taxon>Sphingobacteriia</taxon>
        <taxon>Sphingobacteriales</taxon>
        <taxon>Sphingobacteriaceae</taxon>
        <taxon>Sphingobacterium</taxon>
    </lineage>
</organism>
<dbReference type="EMBL" id="FXAU01000001">
    <property type="protein sequence ID" value="SMG06081.1"/>
    <property type="molecule type" value="Genomic_DNA"/>
</dbReference>
<dbReference type="InterPro" id="IPR025921">
    <property type="entry name" value="HmuY"/>
</dbReference>
<dbReference type="RefSeq" id="WP_144036470.1">
    <property type="nucleotide sequence ID" value="NZ_FXAU01000001.1"/>
</dbReference>
<accession>A0A1X7HWX2</accession>
<evidence type="ECO:0000313" key="1">
    <source>
        <dbReference type="EMBL" id="SMG06081.1"/>
    </source>
</evidence>
<dbReference type="OrthoDB" id="5510929at2"/>
<dbReference type="AlphaFoldDB" id="A0A1X7HWX2"/>
<keyword evidence="2" id="KW-1185">Reference proteome</keyword>
<protein>
    <submittedName>
        <fullName evidence="1">HmuY protein</fullName>
    </submittedName>
</protein>
<gene>
    <name evidence="1" type="ORF">SAMN05660862_0116</name>
</gene>
<dbReference type="Proteomes" id="UP000192980">
    <property type="component" value="Unassembled WGS sequence"/>
</dbReference>
<dbReference type="STRING" id="561061.SAMN05660862_0116"/>
<proteinExistence type="predicted"/>
<dbReference type="CDD" id="cd12105">
    <property type="entry name" value="HmuY"/>
    <property type="match status" value="1"/>
</dbReference>
<sequence length="235" mass="26141">MLFIIGLNKISLIAAVVLVAGCSKDDGTSPALEDGKSTIVYDLAGDTKASIAEGIDGKEKRPFYTFLYNLEQRKQIWLHTKADSTQWMKTNLWDIAFTGNYNGDIQINNSQHVGTPGQDGPVKNTAIIMLERAYDSVSEAPSDSQFDNSKISTIGWAKESQDAGWYSYNLATHVMNPYPNRTYVLRLPSGKYAKLQILSAYKGNPPAVTDLFWPAPYFTFKYFVQADGSKNLKTK</sequence>
<name>A0A1X7HWX2_9SPHI</name>